<sequence length="69" mass="7933">MSGALIKNLACRKSIRESVTTHSKICLFFSFNIEELLTFAQFRVKYYSDHINHILSRLQVTLVSSGQKI</sequence>
<protein>
    <submittedName>
        <fullName evidence="1">Uncharacterized protein</fullName>
    </submittedName>
</protein>
<gene>
    <name evidence="1" type="ORF">TUM3794_27380</name>
</gene>
<proteinExistence type="predicted"/>
<name>A0ABQ4P5X7_SHECO</name>
<evidence type="ECO:0000313" key="1">
    <source>
        <dbReference type="EMBL" id="GIU42934.1"/>
    </source>
</evidence>
<accession>A0ABQ4P5X7</accession>
<comment type="caution">
    <text evidence="1">The sequence shown here is derived from an EMBL/GenBank/DDBJ whole genome shotgun (WGS) entry which is preliminary data.</text>
</comment>
<keyword evidence="2" id="KW-1185">Reference proteome</keyword>
<evidence type="ECO:0000313" key="2">
    <source>
        <dbReference type="Proteomes" id="UP000773469"/>
    </source>
</evidence>
<organism evidence="1 2">
    <name type="scientific">Shewanella colwelliana</name>
    <name type="common">Alteromonas colwelliana</name>
    <dbReference type="NCBI Taxonomy" id="23"/>
    <lineage>
        <taxon>Bacteria</taxon>
        <taxon>Pseudomonadati</taxon>
        <taxon>Pseudomonadota</taxon>
        <taxon>Gammaproteobacteria</taxon>
        <taxon>Alteromonadales</taxon>
        <taxon>Shewanellaceae</taxon>
        <taxon>Shewanella</taxon>
    </lineage>
</organism>
<dbReference type="EMBL" id="BPEU01000020">
    <property type="protein sequence ID" value="GIU42934.1"/>
    <property type="molecule type" value="Genomic_DNA"/>
</dbReference>
<reference evidence="1 2" key="1">
    <citation type="submission" date="2021-05" db="EMBL/GenBank/DDBJ databases">
        <title>Molecular characterization for Shewanella algae harboring chromosomal blaOXA-55-like strains isolated from clinical and environment sample.</title>
        <authorList>
            <person name="Ohama Y."/>
            <person name="Aoki K."/>
            <person name="Harada S."/>
            <person name="Moriya K."/>
            <person name="Ishii Y."/>
            <person name="Tateda K."/>
        </authorList>
    </citation>
    <scope>NUCLEOTIDE SEQUENCE [LARGE SCALE GENOMIC DNA]</scope>
    <source>
        <strain evidence="1 2">MBTL60-118</strain>
    </source>
</reference>
<dbReference type="Proteomes" id="UP000773469">
    <property type="component" value="Unassembled WGS sequence"/>
</dbReference>